<dbReference type="InterPro" id="IPR027417">
    <property type="entry name" value="P-loop_NTPase"/>
</dbReference>
<reference evidence="1 2" key="1">
    <citation type="submission" date="2021-06" db="EMBL/GenBank/DDBJ databases">
        <authorList>
            <person name="Kallberg Y."/>
            <person name="Tangrot J."/>
            <person name="Rosling A."/>
        </authorList>
    </citation>
    <scope>NUCLEOTIDE SEQUENCE [LARGE SCALE GENOMIC DNA]</scope>
    <source>
        <strain evidence="1 2">120-4 pot B 10/14</strain>
    </source>
</reference>
<dbReference type="EMBL" id="CAJVQB010019090">
    <property type="protein sequence ID" value="CAG8789864.1"/>
    <property type="molecule type" value="Genomic_DNA"/>
</dbReference>
<name>A0ABN7VPG2_GIGMA</name>
<proteinExistence type="predicted"/>
<accession>A0ABN7VPG2</accession>
<dbReference type="Gene3D" id="3.40.50.300">
    <property type="entry name" value="P-loop containing nucleotide triphosphate hydrolases"/>
    <property type="match status" value="1"/>
</dbReference>
<evidence type="ECO:0000313" key="1">
    <source>
        <dbReference type="EMBL" id="CAG8789864.1"/>
    </source>
</evidence>
<gene>
    <name evidence="1" type="ORF">GMARGA_LOCUS21072</name>
</gene>
<organism evidence="1 2">
    <name type="scientific">Gigaspora margarita</name>
    <dbReference type="NCBI Taxonomy" id="4874"/>
    <lineage>
        <taxon>Eukaryota</taxon>
        <taxon>Fungi</taxon>
        <taxon>Fungi incertae sedis</taxon>
        <taxon>Mucoromycota</taxon>
        <taxon>Glomeromycotina</taxon>
        <taxon>Glomeromycetes</taxon>
        <taxon>Diversisporales</taxon>
        <taxon>Gigasporaceae</taxon>
        <taxon>Gigaspora</taxon>
    </lineage>
</organism>
<dbReference type="Proteomes" id="UP000789901">
    <property type="component" value="Unassembled WGS sequence"/>
</dbReference>
<sequence>MDYNEEQTDANNEPSLEDMFNDSITLLIGEIFDLETEENSESFTINTVQADSLDNLDYDPCDIEENYRLGEIPANYQEKVQIYQQKLLEKIIEYDEKLGEKYLNGEKLAWFYPVQDCLCIE</sequence>
<keyword evidence="2" id="KW-1185">Reference proteome</keyword>
<evidence type="ECO:0000313" key="2">
    <source>
        <dbReference type="Proteomes" id="UP000789901"/>
    </source>
</evidence>
<comment type="caution">
    <text evidence="1">The sequence shown here is derived from an EMBL/GenBank/DDBJ whole genome shotgun (WGS) entry which is preliminary data.</text>
</comment>
<protein>
    <submittedName>
        <fullName evidence="1">35395_t:CDS:1</fullName>
    </submittedName>
</protein>
<feature type="non-terminal residue" evidence="1">
    <location>
        <position position="121"/>
    </location>
</feature>